<evidence type="ECO:0000313" key="1">
    <source>
        <dbReference type="EMBL" id="GIY94401.1"/>
    </source>
</evidence>
<protein>
    <submittedName>
        <fullName evidence="1">Uncharacterized protein</fullName>
    </submittedName>
</protein>
<reference evidence="1 2" key="1">
    <citation type="submission" date="2021-06" db="EMBL/GenBank/DDBJ databases">
        <title>Caerostris extrusa draft genome.</title>
        <authorList>
            <person name="Kono N."/>
            <person name="Arakawa K."/>
        </authorList>
    </citation>
    <scope>NUCLEOTIDE SEQUENCE [LARGE SCALE GENOMIC DNA]</scope>
</reference>
<gene>
    <name evidence="1" type="ORF">CEXT_369341</name>
</gene>
<dbReference type="Proteomes" id="UP001054945">
    <property type="component" value="Unassembled WGS sequence"/>
</dbReference>
<name>A0AAV4XGT4_CAEEX</name>
<sequence length="82" mass="9264">MGFYTVFCFADDGLNSAAAANQAPETAREIVLSLPDWFPKRYSIIKILVCRSFKPKTALTLWNIYRIDKSLLISAISTLITY</sequence>
<evidence type="ECO:0000313" key="2">
    <source>
        <dbReference type="Proteomes" id="UP001054945"/>
    </source>
</evidence>
<keyword evidence="2" id="KW-1185">Reference proteome</keyword>
<comment type="caution">
    <text evidence="1">The sequence shown here is derived from an EMBL/GenBank/DDBJ whole genome shotgun (WGS) entry which is preliminary data.</text>
</comment>
<accession>A0AAV4XGT4</accession>
<proteinExistence type="predicted"/>
<organism evidence="1 2">
    <name type="scientific">Caerostris extrusa</name>
    <name type="common">Bark spider</name>
    <name type="synonym">Caerostris bankana</name>
    <dbReference type="NCBI Taxonomy" id="172846"/>
    <lineage>
        <taxon>Eukaryota</taxon>
        <taxon>Metazoa</taxon>
        <taxon>Ecdysozoa</taxon>
        <taxon>Arthropoda</taxon>
        <taxon>Chelicerata</taxon>
        <taxon>Arachnida</taxon>
        <taxon>Araneae</taxon>
        <taxon>Araneomorphae</taxon>
        <taxon>Entelegynae</taxon>
        <taxon>Araneoidea</taxon>
        <taxon>Araneidae</taxon>
        <taxon>Caerostris</taxon>
    </lineage>
</organism>
<dbReference type="AlphaFoldDB" id="A0AAV4XGT4"/>
<dbReference type="EMBL" id="BPLR01000386">
    <property type="protein sequence ID" value="GIY94401.1"/>
    <property type="molecule type" value="Genomic_DNA"/>
</dbReference>